<accession>A0ABS2KNE9</accession>
<dbReference type="Pfam" id="PF00126">
    <property type="entry name" value="HTH_1"/>
    <property type="match status" value="1"/>
</dbReference>
<evidence type="ECO:0000256" key="1">
    <source>
        <dbReference type="ARBA" id="ARBA00009437"/>
    </source>
</evidence>
<proteinExistence type="inferred from homology"/>
<evidence type="ECO:0000313" key="7">
    <source>
        <dbReference type="EMBL" id="MBM7413498.1"/>
    </source>
</evidence>
<protein>
    <submittedName>
        <fullName evidence="7">LysR family transcriptional regulator (Chromosome initiation inhibitor)</fullName>
    </submittedName>
</protein>
<dbReference type="Pfam" id="PF03466">
    <property type="entry name" value="LysR_substrate"/>
    <property type="match status" value="1"/>
</dbReference>
<dbReference type="Gene3D" id="1.10.10.10">
    <property type="entry name" value="Winged helix-like DNA-binding domain superfamily/Winged helix DNA-binding domain"/>
    <property type="match status" value="1"/>
</dbReference>
<evidence type="ECO:0000256" key="4">
    <source>
        <dbReference type="ARBA" id="ARBA00023159"/>
    </source>
</evidence>
<dbReference type="PANTHER" id="PTHR30579">
    <property type="entry name" value="TRANSCRIPTIONAL REGULATOR"/>
    <property type="match status" value="1"/>
</dbReference>
<dbReference type="InterPro" id="IPR036388">
    <property type="entry name" value="WH-like_DNA-bd_sf"/>
</dbReference>
<reference evidence="7 8" key="1">
    <citation type="submission" date="2021-01" db="EMBL/GenBank/DDBJ databases">
        <title>Genomics of switchgrass bacterial isolates.</title>
        <authorList>
            <person name="Shade A."/>
        </authorList>
    </citation>
    <scope>NUCLEOTIDE SEQUENCE [LARGE SCALE GENOMIC DNA]</scope>
    <source>
        <strain evidence="7 8">PvP111</strain>
    </source>
</reference>
<evidence type="ECO:0000256" key="5">
    <source>
        <dbReference type="ARBA" id="ARBA00023163"/>
    </source>
</evidence>
<dbReference type="InterPro" id="IPR017685">
    <property type="entry name" value="ArgP"/>
</dbReference>
<evidence type="ECO:0000256" key="3">
    <source>
        <dbReference type="ARBA" id="ARBA00023125"/>
    </source>
</evidence>
<dbReference type="InterPro" id="IPR050176">
    <property type="entry name" value="LTTR"/>
</dbReference>
<dbReference type="InterPro" id="IPR000847">
    <property type="entry name" value="LysR_HTH_N"/>
</dbReference>
<keyword evidence="8" id="KW-1185">Reference proteome</keyword>
<dbReference type="Proteomes" id="UP000703038">
    <property type="component" value="Unassembled WGS sequence"/>
</dbReference>
<dbReference type="EMBL" id="JAFBBK010000001">
    <property type="protein sequence ID" value="MBM7413498.1"/>
    <property type="molecule type" value="Genomic_DNA"/>
</dbReference>
<organism evidence="7 8">
    <name type="scientific">Rhodococcoides corynebacterioides</name>
    <dbReference type="NCBI Taxonomy" id="53972"/>
    <lineage>
        <taxon>Bacteria</taxon>
        <taxon>Bacillati</taxon>
        <taxon>Actinomycetota</taxon>
        <taxon>Actinomycetes</taxon>
        <taxon>Mycobacteriales</taxon>
        <taxon>Nocardiaceae</taxon>
        <taxon>Rhodococcoides</taxon>
    </lineage>
</organism>
<feature type="domain" description="HTH lysR-type" evidence="6">
    <location>
        <begin position="1"/>
        <end position="57"/>
    </location>
</feature>
<dbReference type="InterPro" id="IPR005119">
    <property type="entry name" value="LysR_subst-bd"/>
</dbReference>
<keyword evidence="4" id="KW-0010">Activator</keyword>
<dbReference type="NCBIfam" id="TIGR03298">
    <property type="entry name" value="argP"/>
    <property type="match status" value="1"/>
</dbReference>
<sequence length="284" mass="30405">MQSDQLEALRAVVDDGTFEAAARSLHITPSAVSQRIKALELRVGAVLVSRTKPVMPTESGVVLLRLARQIQTLTDGAVRELRTADDVARVSLAVNSDSLATWVLPALASLAGSVILDIHREDQDHTAELLRGGTVTAAITSVDTPVRGCTSTRLGSMRYRPCASPSFVTRFLGDGVTPDALARAHVVVFDEKDALQDRYLARHGVAASVPPRHLVPSSTEYARAVHLGFGWGMLPDQQRGGLDVVELDDTVIDVALHWQQWTLSSPALDTVAAAIVGAARAVLR</sequence>
<comment type="similarity">
    <text evidence="1">Belongs to the LysR transcriptional regulatory family.</text>
</comment>
<dbReference type="RefSeq" id="WP_204866150.1">
    <property type="nucleotide sequence ID" value="NZ_JAFBBK010000001.1"/>
</dbReference>
<dbReference type="SUPFAM" id="SSF53850">
    <property type="entry name" value="Periplasmic binding protein-like II"/>
    <property type="match status" value="1"/>
</dbReference>
<evidence type="ECO:0000313" key="8">
    <source>
        <dbReference type="Proteomes" id="UP000703038"/>
    </source>
</evidence>
<dbReference type="InterPro" id="IPR036390">
    <property type="entry name" value="WH_DNA-bd_sf"/>
</dbReference>
<evidence type="ECO:0000259" key="6">
    <source>
        <dbReference type="PROSITE" id="PS50931"/>
    </source>
</evidence>
<dbReference type="PANTHER" id="PTHR30579:SF2">
    <property type="entry name" value="HTH-TYPE TRANSCRIPTIONAL REGULATOR ARGP"/>
    <property type="match status" value="1"/>
</dbReference>
<dbReference type="SUPFAM" id="SSF46785">
    <property type="entry name" value="Winged helix' DNA-binding domain"/>
    <property type="match status" value="1"/>
</dbReference>
<name>A0ABS2KNE9_9NOCA</name>
<dbReference type="PROSITE" id="PS50931">
    <property type="entry name" value="HTH_LYSR"/>
    <property type="match status" value="1"/>
</dbReference>
<comment type="caution">
    <text evidence="7">The sequence shown here is derived from an EMBL/GenBank/DDBJ whole genome shotgun (WGS) entry which is preliminary data.</text>
</comment>
<keyword evidence="2" id="KW-0805">Transcription regulation</keyword>
<dbReference type="NCBIfam" id="NF002964">
    <property type="entry name" value="PRK03635.1"/>
    <property type="match status" value="1"/>
</dbReference>
<evidence type="ECO:0000256" key="2">
    <source>
        <dbReference type="ARBA" id="ARBA00023015"/>
    </source>
</evidence>
<dbReference type="Gene3D" id="3.40.190.290">
    <property type="match status" value="1"/>
</dbReference>
<keyword evidence="5" id="KW-0804">Transcription</keyword>
<gene>
    <name evidence="7" type="ORF">JOE42_000231</name>
</gene>
<keyword evidence="3" id="KW-0238">DNA-binding</keyword>